<gene>
    <name evidence="9" type="primary">rbsK</name>
    <name evidence="11" type="ORF">CLAC_09990</name>
</gene>
<keyword evidence="2 9" id="KW-0479">Metal-binding</keyword>
<feature type="binding site" evidence="9">
    <location>
        <begin position="290"/>
        <end position="291"/>
    </location>
    <ligand>
        <name>ATP</name>
        <dbReference type="ChEBI" id="CHEBI:30616"/>
    </ligand>
</feature>
<evidence type="ECO:0000256" key="7">
    <source>
        <dbReference type="ARBA" id="ARBA00022958"/>
    </source>
</evidence>
<keyword evidence="9" id="KW-0963">Cytoplasm</keyword>
<feature type="binding site" evidence="9">
    <location>
        <position position="285"/>
    </location>
    <ligand>
        <name>K(+)</name>
        <dbReference type="ChEBI" id="CHEBI:29103"/>
    </ligand>
</feature>
<dbReference type="AlphaFoldDB" id="A0A0K2H1M7"/>
<feature type="binding site" evidence="9">
    <location>
        <position position="324"/>
    </location>
    <ligand>
        <name>K(+)</name>
        <dbReference type="ChEBI" id="CHEBI:29103"/>
    </ligand>
</feature>
<keyword evidence="4 9" id="KW-0418">Kinase</keyword>
<comment type="function">
    <text evidence="9">Catalyzes the phosphorylation of ribose at O-5 in a reaction requiring ATP and magnesium. The resulting D-ribose-5-phosphate can then be used either for sythesis of nucleotides, histidine, and tryptophan, or as a component of the pentose phosphate pathway.</text>
</comment>
<comment type="activity regulation">
    <text evidence="9">Activated by a monovalent cation that binds near, but not in, the active site. The most likely occupant of the site in vivo is potassium. Ion binding induces a conformational change that may alter substrate affinity.</text>
</comment>
<reference evidence="11 12" key="1">
    <citation type="submission" date="2013-10" db="EMBL/GenBank/DDBJ databases">
        <title>Complete genome sequence of Corynebacterium lactis DSM 45799(T), isolated from raw cow milk.</title>
        <authorList>
            <person name="Ruckert C."/>
            <person name="Albersmeier A."/>
            <person name="Lipski A."/>
            <person name="Kalinowski J."/>
        </authorList>
    </citation>
    <scope>NUCLEOTIDE SEQUENCE [LARGE SCALE GENOMIC DNA]</scope>
    <source>
        <strain evidence="11 12">RW2-5</strain>
    </source>
</reference>
<dbReference type="SUPFAM" id="SSF53613">
    <property type="entry name" value="Ribokinase-like"/>
    <property type="match status" value="1"/>
</dbReference>
<dbReference type="PATRIC" id="fig|1408189.4.peg.2007"/>
<dbReference type="KEGG" id="clw:CLAC_09990"/>
<comment type="catalytic activity">
    <reaction evidence="9">
        <text>D-ribose + ATP = D-ribose 5-phosphate + ADP + H(+)</text>
        <dbReference type="Rhea" id="RHEA:13697"/>
        <dbReference type="ChEBI" id="CHEBI:15378"/>
        <dbReference type="ChEBI" id="CHEBI:30616"/>
        <dbReference type="ChEBI" id="CHEBI:47013"/>
        <dbReference type="ChEBI" id="CHEBI:78346"/>
        <dbReference type="ChEBI" id="CHEBI:456216"/>
        <dbReference type="EC" id="2.7.1.15"/>
    </reaction>
</comment>
<dbReference type="GO" id="GO:0005524">
    <property type="term" value="F:ATP binding"/>
    <property type="evidence" value="ECO:0007669"/>
    <property type="project" value="UniProtKB-UniRule"/>
</dbReference>
<feature type="binding site" evidence="9">
    <location>
        <position position="326"/>
    </location>
    <ligand>
        <name>K(+)</name>
        <dbReference type="ChEBI" id="CHEBI:29103"/>
    </ligand>
</feature>
<keyword evidence="3 9" id="KW-0547">Nucleotide-binding</keyword>
<dbReference type="STRING" id="1408189.CLAC_09990"/>
<evidence type="ECO:0000256" key="4">
    <source>
        <dbReference type="ARBA" id="ARBA00022777"/>
    </source>
</evidence>
<dbReference type="GO" id="GO:0046872">
    <property type="term" value="F:metal ion binding"/>
    <property type="evidence" value="ECO:0007669"/>
    <property type="project" value="UniProtKB-KW"/>
</dbReference>
<dbReference type="HAMAP" id="MF_01987">
    <property type="entry name" value="Ribokinase"/>
    <property type="match status" value="1"/>
</dbReference>
<evidence type="ECO:0000256" key="3">
    <source>
        <dbReference type="ARBA" id="ARBA00022741"/>
    </source>
</evidence>
<comment type="subcellular location">
    <subcellularLocation>
        <location evidence="9">Cytoplasm</location>
    </subcellularLocation>
</comment>
<evidence type="ECO:0000256" key="8">
    <source>
        <dbReference type="ARBA" id="ARBA00023277"/>
    </source>
</evidence>
<feature type="binding site" evidence="9">
    <location>
        <position position="321"/>
    </location>
    <ligand>
        <name>K(+)</name>
        <dbReference type="ChEBI" id="CHEBI:29103"/>
    </ligand>
</feature>
<accession>A0A0K2H1M7</accession>
<evidence type="ECO:0000256" key="6">
    <source>
        <dbReference type="ARBA" id="ARBA00022842"/>
    </source>
</evidence>
<feature type="binding site" evidence="9">
    <location>
        <begin position="66"/>
        <end position="70"/>
    </location>
    <ligand>
        <name>substrate</name>
    </ligand>
</feature>
<evidence type="ECO:0000313" key="11">
    <source>
        <dbReference type="EMBL" id="ALA67950.1"/>
    </source>
</evidence>
<comment type="similarity">
    <text evidence="9">Belongs to the carbohydrate kinase PfkB family. Ribokinase subfamily.</text>
</comment>
<organism evidence="11 12">
    <name type="scientific">Corynebacterium lactis RW2-5</name>
    <dbReference type="NCBI Taxonomy" id="1408189"/>
    <lineage>
        <taxon>Bacteria</taxon>
        <taxon>Bacillati</taxon>
        <taxon>Actinomycetota</taxon>
        <taxon>Actinomycetes</taxon>
        <taxon>Mycobacteriales</taxon>
        <taxon>Corynebacteriaceae</taxon>
        <taxon>Corynebacterium</taxon>
    </lineage>
</organism>
<keyword evidence="5 9" id="KW-0067">ATP-binding</keyword>
<sequence>MSAPHVADTAGAPIEQEIERLRALHNSRPKVCVVGSINADLTVTVERLPHGGETIAGSPLRILPGGKSANQAATAGKLGADVSLIGAVGRDPNGSLLLDALADAHVDISDVARTESSTGTAMIVVDDSAENFIVISAGANGDVGPEMVQAHRSRIEGSGVLGLCLEIRDESVITAARVANEAGVPVVFNLSPIRKVSDELLDLVDVLIVNEHELAAIVGEDAARAGFDGGNWDAAGRALADGHGIADAVVTLGGAGSVVLAMEKTVAATEVTATAIAPLKIDVVDTTGCGDSYMGTLLTAIAAGHSVAEGAELAAAVSAYAATGVGAQSSYGTTDQVAQFLRGR</sequence>
<evidence type="ECO:0000256" key="5">
    <source>
        <dbReference type="ARBA" id="ARBA00022840"/>
    </source>
</evidence>
<keyword evidence="8 9" id="KW-0119">Carbohydrate metabolism</keyword>
<dbReference type="PRINTS" id="PR00990">
    <property type="entry name" value="RIBOKINASE"/>
</dbReference>
<dbReference type="EMBL" id="CP006841">
    <property type="protein sequence ID" value="ALA67950.1"/>
    <property type="molecule type" value="Genomic_DNA"/>
</dbReference>
<feature type="binding site" evidence="9">
    <location>
        <begin position="38"/>
        <end position="40"/>
    </location>
    <ligand>
        <name>substrate</name>
    </ligand>
</feature>
<dbReference type="Pfam" id="PF00294">
    <property type="entry name" value="PfkB"/>
    <property type="match status" value="1"/>
</dbReference>
<comment type="caution">
    <text evidence="9">Lacks conserved residue(s) required for the propagation of feature annotation.</text>
</comment>
<feature type="active site" description="Proton acceptor" evidence="9">
    <location>
        <position position="291"/>
    </location>
</feature>
<keyword evidence="1 9" id="KW-0808">Transferase</keyword>
<dbReference type="Gene3D" id="3.40.1190.20">
    <property type="match status" value="1"/>
</dbReference>
<feature type="binding site" evidence="9">
    <location>
        <position position="291"/>
    </location>
    <ligand>
        <name>substrate</name>
    </ligand>
</feature>
<dbReference type="InterPro" id="IPR002139">
    <property type="entry name" value="Ribo/fructo_kinase"/>
</dbReference>
<dbReference type="GO" id="GO:0005829">
    <property type="term" value="C:cytosol"/>
    <property type="evidence" value="ECO:0007669"/>
    <property type="project" value="TreeGrafter"/>
</dbReference>
<dbReference type="InterPro" id="IPR011877">
    <property type="entry name" value="Ribokinase"/>
</dbReference>
<feature type="binding site" evidence="9">
    <location>
        <position position="287"/>
    </location>
    <ligand>
        <name>K(+)</name>
        <dbReference type="ChEBI" id="CHEBI:29103"/>
    </ligand>
</feature>
<dbReference type="EC" id="2.7.1.15" evidence="9"/>
<dbReference type="UniPathway" id="UPA00916">
    <property type="reaction ID" value="UER00889"/>
</dbReference>
<dbReference type="PANTHER" id="PTHR10584:SF166">
    <property type="entry name" value="RIBOKINASE"/>
    <property type="match status" value="1"/>
</dbReference>
<evidence type="ECO:0000256" key="2">
    <source>
        <dbReference type="ARBA" id="ARBA00022723"/>
    </source>
</evidence>
<keyword evidence="12" id="KW-1185">Reference proteome</keyword>
<dbReference type="PANTHER" id="PTHR10584">
    <property type="entry name" value="SUGAR KINASE"/>
    <property type="match status" value="1"/>
</dbReference>
<feature type="binding site" evidence="9">
    <location>
        <position position="330"/>
    </location>
    <ligand>
        <name>K(+)</name>
        <dbReference type="ChEBI" id="CHEBI:29103"/>
    </ligand>
</feature>
<proteinExistence type="inferred from homology"/>
<evidence type="ECO:0000256" key="1">
    <source>
        <dbReference type="ARBA" id="ARBA00022679"/>
    </source>
</evidence>
<dbReference type="RefSeq" id="WP_053412760.1">
    <property type="nucleotide sequence ID" value="NZ_CP006841.1"/>
</dbReference>
<protein>
    <recommendedName>
        <fullName evidence="9">Ribokinase</fullName>
        <shortName evidence="9">RK</shortName>
        <ecNumber evidence="9">2.7.1.15</ecNumber>
    </recommendedName>
</protein>
<evidence type="ECO:0000259" key="10">
    <source>
        <dbReference type="Pfam" id="PF00294"/>
    </source>
</evidence>
<dbReference type="InterPro" id="IPR011611">
    <property type="entry name" value="PfkB_dom"/>
</dbReference>
<dbReference type="GO" id="GO:0004747">
    <property type="term" value="F:ribokinase activity"/>
    <property type="evidence" value="ECO:0007669"/>
    <property type="project" value="UniProtKB-UniRule"/>
</dbReference>
<dbReference type="OrthoDB" id="9775849at2"/>
<name>A0A0K2H1M7_9CORY</name>
<dbReference type="CDD" id="cd01174">
    <property type="entry name" value="ribokinase"/>
    <property type="match status" value="1"/>
</dbReference>
<dbReference type="Proteomes" id="UP000058446">
    <property type="component" value="Chromosome"/>
</dbReference>
<feature type="binding site" evidence="9">
    <location>
        <begin position="251"/>
        <end position="256"/>
    </location>
    <ligand>
        <name>ATP</name>
        <dbReference type="ChEBI" id="CHEBI:30616"/>
    </ligand>
</feature>
<dbReference type="InterPro" id="IPR029056">
    <property type="entry name" value="Ribokinase-like"/>
</dbReference>
<keyword evidence="6 9" id="KW-0460">Magnesium</keyword>
<dbReference type="GO" id="GO:0019303">
    <property type="term" value="P:D-ribose catabolic process"/>
    <property type="evidence" value="ECO:0007669"/>
    <property type="project" value="UniProtKB-UniRule"/>
</dbReference>
<comment type="subunit">
    <text evidence="9">Homodimer.</text>
</comment>
<keyword evidence="7 9" id="KW-0630">Potassium</keyword>
<feature type="binding site" evidence="9">
    <location>
        <position position="166"/>
    </location>
    <ligand>
        <name>substrate</name>
    </ligand>
</feature>
<feature type="domain" description="Carbohydrate kinase PfkB" evidence="10">
    <location>
        <begin position="30"/>
        <end position="330"/>
    </location>
</feature>
<evidence type="ECO:0000256" key="9">
    <source>
        <dbReference type="HAMAP-Rule" id="MF_01987"/>
    </source>
</evidence>
<comment type="pathway">
    <text evidence="9">Carbohydrate metabolism; D-ribose degradation; D-ribose 5-phosphate from beta-D-ribopyranose: step 2/2.</text>
</comment>
<comment type="cofactor">
    <cofactor evidence="9">
        <name>Mg(2+)</name>
        <dbReference type="ChEBI" id="CHEBI:18420"/>
    </cofactor>
    <text evidence="9">Requires a divalent cation, most likely magnesium in vivo, as an electrophilic catalyst to aid phosphoryl group transfer. It is the chelate of the metal and the nucleotide that is the actual substrate.</text>
</comment>
<feature type="binding site" evidence="9">
    <location>
        <position position="210"/>
    </location>
    <ligand>
        <name>ATP</name>
        <dbReference type="ChEBI" id="CHEBI:30616"/>
    </ligand>
</feature>
<evidence type="ECO:0000313" key="12">
    <source>
        <dbReference type="Proteomes" id="UP000058446"/>
    </source>
</evidence>